<evidence type="ECO:0000256" key="2">
    <source>
        <dbReference type="SAM" id="Phobius"/>
    </source>
</evidence>
<organism evidence="4 5">
    <name type="scientific">Eikenella glucosivorans</name>
    <dbReference type="NCBI Taxonomy" id="2766967"/>
    <lineage>
        <taxon>Bacteria</taxon>
        <taxon>Pseudomonadati</taxon>
        <taxon>Pseudomonadota</taxon>
        <taxon>Betaproteobacteria</taxon>
        <taxon>Neisseriales</taxon>
        <taxon>Neisseriaceae</taxon>
        <taxon>Eikenella</taxon>
    </lineage>
</organism>
<sequence length="903" mass="97466">MSAELSIVVKIGAAIGSTIAAIRSVGGGVDFVRRSTTLLRREQLLLGRAIRDSSRQGSSELRRLQRQYDGLGETMSRIRRNQNQRGRIDAAIQRNRSVRDSLKSEILSTVAAVGVVSVPIKLAIEFESAMADVRKVVNFDTPEQAKAMERDILHLTRSIPMAGDELAAIVAAGGQSGVAREKLIGFAEDAAKMGVAFDMSAGTAGEAMATMSNVLRRPIETMSEFGDAINYLSDNTNSKAADIVNVMTRVGSDIKQLGLTDNQGAALGSTFLSMGKAPELAAQATKGMVTAFSLARVGKFDDELKQLGLTTKDFAAAMDKDAQGAISDFLQRVRQLPKEQQMPLLLKMFGRNYADDVLLLTGSMEEYNRQLNLLSETDAGGQLKYMGSMQREFQNRSATTANQLRLFKNSLMELGITVGSVMLPGINDFLKSLMPVVYRMTEWAQANPKLIHTLIKIAVALVSVKAASLGVRLLFNGVAGAGLGVVQRLLGLHGTLLRFNGVFRLLRMGRGATALRIMGFSARQARGAMSLLERGIGRVSVAGSRFLSMAGRVRGLGGAMMWLQRIWTSVGMAAMSNPIGAAIAAIAIAAFLIYKNWGAVKSFFIGLWDGIQDGIRPVLPLLEMIAFGWQQIWDVVKGFFSDFFSSNDEASESAQGFGYIIGYILGSILNIGPMILDGWRMIFDGIFSLVGSAWEQIKTAFDGGLLGILGLILNWSPIGAFYSAFAAVLSWFGIELPGKFTEFGSNIISGLWNGLKAKFEEVKAWFSGVAGWFSSKFAIRNEIHSPSRLFRRFGGWMMQGLQLGIDGGASRPLNAIGSVASDLQQRFTNNTSSLAASMAANSAELSAARQGTAAAGGITVHFNPTINAPGGDAGQIQAAMQMGLREFEQLFERLMADKARRAY</sequence>
<proteinExistence type="predicted"/>
<keyword evidence="5" id="KW-1185">Reference proteome</keyword>
<dbReference type="NCBIfam" id="TIGR01760">
    <property type="entry name" value="tape_meas_TP901"/>
    <property type="match status" value="1"/>
</dbReference>
<reference evidence="4 5" key="1">
    <citation type="submission" date="2020-09" db="EMBL/GenBank/DDBJ databases">
        <title>Eikenella S3660 sp. nov., isolated from a throat swab.</title>
        <authorList>
            <person name="Buhl M."/>
        </authorList>
    </citation>
    <scope>NUCLEOTIDE SEQUENCE [LARGE SCALE GENOMIC DNA]</scope>
    <source>
        <strain evidence="4 5">S3360</strain>
    </source>
</reference>
<dbReference type="PANTHER" id="PTHR37813:SF1">
    <property type="entry name" value="FELS-2 PROPHAGE PROTEIN"/>
    <property type="match status" value="1"/>
</dbReference>
<gene>
    <name evidence="4" type="ORF">H9Q10_05695</name>
</gene>
<dbReference type="Proteomes" id="UP000768471">
    <property type="component" value="Unassembled WGS sequence"/>
</dbReference>
<accession>A0ABS0NA31</accession>
<dbReference type="Pfam" id="PF10145">
    <property type="entry name" value="PhageMin_Tail"/>
    <property type="match status" value="1"/>
</dbReference>
<evidence type="ECO:0000259" key="3">
    <source>
        <dbReference type="Pfam" id="PF10145"/>
    </source>
</evidence>
<feature type="domain" description="Phage tail tape measure protein" evidence="3">
    <location>
        <begin position="151"/>
        <end position="350"/>
    </location>
</feature>
<keyword evidence="2" id="KW-0812">Transmembrane</keyword>
<evidence type="ECO:0000256" key="1">
    <source>
        <dbReference type="ARBA" id="ARBA00022612"/>
    </source>
</evidence>
<keyword evidence="2" id="KW-1133">Transmembrane helix</keyword>
<dbReference type="RefSeq" id="WP_197903040.1">
    <property type="nucleotide sequence ID" value="NZ_JACSGR010000004.1"/>
</dbReference>
<evidence type="ECO:0000313" key="5">
    <source>
        <dbReference type="Proteomes" id="UP000768471"/>
    </source>
</evidence>
<dbReference type="InterPro" id="IPR010090">
    <property type="entry name" value="Phage_tape_meas"/>
</dbReference>
<comment type="caution">
    <text evidence="4">The sequence shown here is derived from an EMBL/GenBank/DDBJ whole genome shotgun (WGS) entry which is preliminary data.</text>
</comment>
<keyword evidence="2" id="KW-0472">Membrane</keyword>
<feature type="transmembrane region" description="Helical" evidence="2">
    <location>
        <begin position="656"/>
        <end position="676"/>
    </location>
</feature>
<feature type="transmembrane region" description="Helical" evidence="2">
    <location>
        <begin position="570"/>
        <end position="594"/>
    </location>
</feature>
<name>A0ABS0NA31_9NEIS</name>
<feature type="transmembrane region" description="Helical" evidence="2">
    <location>
        <begin position="705"/>
        <end position="732"/>
    </location>
</feature>
<keyword evidence="1" id="KW-1188">Viral release from host cell</keyword>
<protein>
    <submittedName>
        <fullName evidence="4">Phage tail tape measure protein</fullName>
    </submittedName>
</protein>
<evidence type="ECO:0000313" key="4">
    <source>
        <dbReference type="EMBL" id="MBH5329160.1"/>
    </source>
</evidence>
<dbReference type="PANTHER" id="PTHR37813">
    <property type="entry name" value="FELS-2 PROPHAGE PROTEIN"/>
    <property type="match status" value="1"/>
</dbReference>
<dbReference type="EMBL" id="JACSGR010000004">
    <property type="protein sequence ID" value="MBH5329160.1"/>
    <property type="molecule type" value="Genomic_DNA"/>
</dbReference>